<feature type="region of interest" description="Disordered" evidence="1">
    <location>
        <begin position="220"/>
        <end position="264"/>
    </location>
</feature>
<organism evidence="2 3">
    <name type="scientific">Pseudomonas amygdali pv. lachrymans</name>
    <name type="common">Pseudomonas syringae pv. lachrymans</name>
    <dbReference type="NCBI Taxonomy" id="53707"/>
    <lineage>
        <taxon>Bacteria</taxon>
        <taxon>Pseudomonadati</taxon>
        <taxon>Pseudomonadota</taxon>
        <taxon>Gammaproteobacteria</taxon>
        <taxon>Pseudomonadales</taxon>
        <taxon>Pseudomonadaceae</taxon>
        <taxon>Pseudomonas</taxon>
        <taxon>Pseudomonas amygdali</taxon>
    </lineage>
</organism>
<feature type="compositionally biased region" description="Gly residues" evidence="1">
    <location>
        <begin position="224"/>
        <end position="244"/>
    </location>
</feature>
<sequence length="264" mass="28003">MAHIPSLAQCGAFLRPQAGPAPSLWETAMTLKFQLDSLEGVDDSVKALYVEKDGKFVLGIEGLPQPEDVSGLKSKVQELLDEKKAADKARKDAEEQARLDREEAARKSGNVEELEKSWSEKYNRREAELNGMLEQERGTLSGQIRDLTVGRTATDIATTLAIPGSAKALLPHIERRLSVEQRDGKPAVVVLDQAGKLSATTLEELKAEFMNDPAFGPLIAGSKASGGGAGGAGKGGGAASGKIGGTKEERTAAIASRFPDLPLK</sequence>
<evidence type="ECO:0000313" key="2">
    <source>
        <dbReference type="EMBL" id="RMU14104.1"/>
    </source>
</evidence>
<reference evidence="2 3" key="1">
    <citation type="submission" date="2018-08" db="EMBL/GenBank/DDBJ databases">
        <title>Recombination of ecologically and evolutionarily significant loci maintains genetic cohesion in the Pseudomonas syringae species complex.</title>
        <authorList>
            <person name="Dillon M."/>
            <person name="Thakur S."/>
            <person name="Almeida R.N.D."/>
            <person name="Weir B.S."/>
            <person name="Guttman D.S."/>
        </authorList>
    </citation>
    <scope>NUCLEOTIDE SEQUENCE [LARGE SCALE GENOMIC DNA]</scope>
    <source>
        <strain evidence="2 3">ICMP 3402</strain>
    </source>
</reference>
<accession>A0AB37QWY0</accession>
<evidence type="ECO:0000313" key="3">
    <source>
        <dbReference type="Proteomes" id="UP000271817"/>
    </source>
</evidence>
<dbReference type="Proteomes" id="UP000271817">
    <property type="component" value="Unassembled WGS sequence"/>
</dbReference>
<name>A0AB37QWY0_PSEAV</name>
<evidence type="ECO:0008006" key="4">
    <source>
        <dbReference type="Google" id="ProtNLM"/>
    </source>
</evidence>
<dbReference type="EMBL" id="RBTW01000347">
    <property type="protein sequence ID" value="RMU14104.1"/>
    <property type="molecule type" value="Genomic_DNA"/>
</dbReference>
<dbReference type="AlphaFoldDB" id="A0AB37QWY0"/>
<evidence type="ECO:0000256" key="1">
    <source>
        <dbReference type="SAM" id="MobiDB-lite"/>
    </source>
</evidence>
<protein>
    <recommendedName>
        <fullName evidence="4">Scaffold protein</fullName>
    </recommendedName>
</protein>
<proteinExistence type="predicted"/>
<gene>
    <name evidence="2" type="ORF">ALP33_01718</name>
</gene>
<feature type="region of interest" description="Disordered" evidence="1">
    <location>
        <begin position="95"/>
        <end position="118"/>
    </location>
</feature>
<comment type="caution">
    <text evidence="2">The sequence shown here is derived from an EMBL/GenBank/DDBJ whole genome shotgun (WGS) entry which is preliminary data.</text>
</comment>